<name>F7V9V7_9PROT</name>
<dbReference type="EMBL" id="BABS01000002">
    <property type="protein sequence ID" value="GAA07152.1"/>
    <property type="molecule type" value="Genomic_DNA"/>
</dbReference>
<evidence type="ECO:0000313" key="1">
    <source>
        <dbReference type="EMBL" id="GAA07152.1"/>
    </source>
</evidence>
<proteinExistence type="predicted"/>
<accession>F7V9V7</accession>
<protein>
    <submittedName>
        <fullName evidence="1">Uncharacterized protein</fullName>
    </submittedName>
</protein>
<reference evidence="1 2" key="1">
    <citation type="journal article" date="2011" name="Biochem. Biophys. Res. Commun.">
        <title>Increased number of Arginine-based salt bridges contributes to the thermotolerance of thermotolerant acetic acid bacteria, Acetobacter tropicalis SKU1100.</title>
        <authorList>
            <person name="Matsutani M."/>
            <person name="Hirakawa H."/>
            <person name="Nishikura M."/>
            <person name="Soemphol W."/>
            <person name="Ali I.A.I."/>
            <person name="Yakushi T."/>
            <person name="Matsushita K."/>
        </authorList>
    </citation>
    <scope>NUCLEOTIDE SEQUENCE [LARGE SCALE GENOMIC DNA]</scope>
    <source>
        <strain evidence="1 2">NBRC 101654</strain>
    </source>
</reference>
<evidence type="ECO:0000313" key="2">
    <source>
        <dbReference type="Proteomes" id="UP000004319"/>
    </source>
</evidence>
<dbReference type="AlphaFoldDB" id="F7V9V7"/>
<dbReference type="Proteomes" id="UP000004319">
    <property type="component" value="Unassembled WGS sequence"/>
</dbReference>
<gene>
    <name evidence="1" type="ORF">ATPR_0156</name>
</gene>
<sequence>MQRVASAPQFCDSLLPEPLPHFQAYAPDTKGIQADSWLIVGIYSYFFSVTTLPCANPEKSVFAPH</sequence>
<comment type="caution">
    <text evidence="1">The sequence shown here is derived from an EMBL/GenBank/DDBJ whole genome shotgun (WGS) entry which is preliminary data.</text>
</comment>
<organism evidence="1 2">
    <name type="scientific">Acetobacter tropicalis NBRC 101654</name>
    <dbReference type="NCBI Taxonomy" id="749388"/>
    <lineage>
        <taxon>Bacteria</taxon>
        <taxon>Pseudomonadati</taxon>
        <taxon>Pseudomonadota</taxon>
        <taxon>Alphaproteobacteria</taxon>
        <taxon>Acetobacterales</taxon>
        <taxon>Acetobacteraceae</taxon>
        <taxon>Acetobacter</taxon>
    </lineage>
</organism>